<gene>
    <name evidence="2" type="ORF">LNINA_LOCUS7650</name>
</gene>
<evidence type="ECO:0000256" key="1">
    <source>
        <dbReference type="SAM" id="MobiDB-lite"/>
    </source>
</evidence>
<reference evidence="2 3" key="1">
    <citation type="submission" date="2023-11" db="EMBL/GenBank/DDBJ databases">
        <authorList>
            <person name="Okamura Y."/>
        </authorList>
    </citation>
    <scope>NUCLEOTIDE SEQUENCE [LARGE SCALE GENOMIC DNA]</scope>
</reference>
<name>A0AAV1JFZ4_9NEOP</name>
<comment type="caution">
    <text evidence="2">The sequence shown here is derived from an EMBL/GenBank/DDBJ whole genome shotgun (WGS) entry which is preliminary data.</text>
</comment>
<evidence type="ECO:0000313" key="3">
    <source>
        <dbReference type="Proteomes" id="UP001497472"/>
    </source>
</evidence>
<feature type="region of interest" description="Disordered" evidence="1">
    <location>
        <begin position="72"/>
        <end position="131"/>
    </location>
</feature>
<accession>A0AAV1JFZ4</accession>
<feature type="region of interest" description="Disordered" evidence="1">
    <location>
        <begin position="1"/>
        <end position="22"/>
    </location>
</feature>
<protein>
    <submittedName>
        <fullName evidence="2">Uncharacterized protein</fullName>
    </submittedName>
</protein>
<proteinExistence type="predicted"/>
<dbReference type="EMBL" id="CAVLEF010000010">
    <property type="protein sequence ID" value="CAK1548233.1"/>
    <property type="molecule type" value="Genomic_DNA"/>
</dbReference>
<organism evidence="2 3">
    <name type="scientific">Leptosia nina</name>
    <dbReference type="NCBI Taxonomy" id="320188"/>
    <lineage>
        <taxon>Eukaryota</taxon>
        <taxon>Metazoa</taxon>
        <taxon>Ecdysozoa</taxon>
        <taxon>Arthropoda</taxon>
        <taxon>Hexapoda</taxon>
        <taxon>Insecta</taxon>
        <taxon>Pterygota</taxon>
        <taxon>Neoptera</taxon>
        <taxon>Endopterygota</taxon>
        <taxon>Lepidoptera</taxon>
        <taxon>Glossata</taxon>
        <taxon>Ditrysia</taxon>
        <taxon>Papilionoidea</taxon>
        <taxon>Pieridae</taxon>
        <taxon>Pierinae</taxon>
        <taxon>Leptosia</taxon>
    </lineage>
</organism>
<evidence type="ECO:0000313" key="2">
    <source>
        <dbReference type="EMBL" id="CAK1548233.1"/>
    </source>
</evidence>
<dbReference type="AlphaFoldDB" id="A0AAV1JFZ4"/>
<keyword evidence="3" id="KW-1185">Reference proteome</keyword>
<sequence length="152" mass="16181">MLASGLLPAARTDDGPRATSARLEPHISTKPTAHYHSEPSPALVAATSVYETSLLAALPIGHNARADCGLAGRGAEGSGEQECERRGNLAVRGRQGVAGSPPRRDRRQAVAQRRLPPCTRPHLSTPALPQLTSTSYFNSTDAFSKECKYYSS</sequence>
<dbReference type="Proteomes" id="UP001497472">
    <property type="component" value="Unassembled WGS sequence"/>
</dbReference>